<accession>A0A062TX74</accession>
<accession>A0A328JRH2</accession>
<evidence type="ECO:0000313" key="1">
    <source>
        <dbReference type="EMBL" id="RAN33192.1"/>
    </source>
</evidence>
<dbReference type="EMBL" id="AWFB01000023">
    <property type="protein sequence ID" value="RAN33192.1"/>
    <property type="molecule type" value="Genomic_DNA"/>
</dbReference>
<comment type="caution">
    <text evidence="1">The sequence shown here is derived from an EMBL/GenBank/DDBJ whole genome shotgun (WGS) entry which is preliminary data.</text>
</comment>
<dbReference type="AlphaFoldDB" id="A0A062TX74"/>
<reference evidence="1 2" key="1">
    <citation type="submission" date="2013-04" db="EMBL/GenBank/DDBJ databases">
        <title>Hyphomonas sp. T24B3 Genome Sequencing.</title>
        <authorList>
            <person name="Lai Q."/>
            <person name="Shao Z."/>
        </authorList>
    </citation>
    <scope>NUCLEOTIDE SEQUENCE [LARGE SCALE GENOMIC DNA]</scope>
    <source>
        <strain evidence="1 2">T24B3</strain>
    </source>
</reference>
<gene>
    <name evidence="1" type="ORF">HY3_02260</name>
</gene>
<keyword evidence="2" id="KW-1185">Reference proteome</keyword>
<organism evidence="1 2">
    <name type="scientific">Hyphomonas pacifica</name>
    <dbReference type="NCBI Taxonomy" id="1280941"/>
    <lineage>
        <taxon>Bacteria</taxon>
        <taxon>Pseudomonadati</taxon>
        <taxon>Pseudomonadota</taxon>
        <taxon>Alphaproteobacteria</taxon>
        <taxon>Hyphomonadales</taxon>
        <taxon>Hyphomonadaceae</taxon>
        <taxon>Hyphomonas</taxon>
    </lineage>
</organism>
<evidence type="ECO:0000313" key="2">
    <source>
        <dbReference type="Proteomes" id="UP000249123"/>
    </source>
</evidence>
<protein>
    <submittedName>
        <fullName evidence="1">Uncharacterized protein</fullName>
    </submittedName>
</protein>
<dbReference type="Proteomes" id="UP000249123">
    <property type="component" value="Unassembled WGS sequence"/>
</dbReference>
<proteinExistence type="predicted"/>
<sequence>MTVRLQSYDSNFHQERKEAIMAVLDHNDNHVSWLAHRDLANNDAVLSVLRGTMLVLAGVVGVSLSIALDPIVNIFA</sequence>
<name>A0A062TX74_9PROT</name>